<dbReference type="Proteomes" id="UP000177151">
    <property type="component" value="Unassembled WGS sequence"/>
</dbReference>
<dbReference type="CDD" id="cd03801">
    <property type="entry name" value="GT4_PimA-like"/>
    <property type="match status" value="1"/>
</dbReference>
<dbReference type="Pfam" id="PF13439">
    <property type="entry name" value="Glyco_transf_4"/>
    <property type="match status" value="1"/>
</dbReference>
<dbReference type="InterPro" id="IPR050194">
    <property type="entry name" value="Glycosyltransferase_grp1"/>
</dbReference>
<dbReference type="Gene3D" id="3.40.50.2000">
    <property type="entry name" value="Glycogen Phosphorylase B"/>
    <property type="match status" value="2"/>
</dbReference>
<protein>
    <recommendedName>
        <fullName evidence="5">Glycosyl transferase family 1 domain-containing protein</fullName>
    </recommendedName>
</protein>
<evidence type="ECO:0000313" key="4">
    <source>
        <dbReference type="Proteomes" id="UP000177151"/>
    </source>
</evidence>
<dbReference type="SUPFAM" id="SSF53756">
    <property type="entry name" value="UDP-Glycosyltransferase/glycogen phosphorylase"/>
    <property type="match status" value="1"/>
</dbReference>
<dbReference type="GO" id="GO:0016757">
    <property type="term" value="F:glycosyltransferase activity"/>
    <property type="evidence" value="ECO:0007669"/>
    <property type="project" value="InterPro"/>
</dbReference>
<evidence type="ECO:0000259" key="2">
    <source>
        <dbReference type="Pfam" id="PF13439"/>
    </source>
</evidence>
<proteinExistence type="predicted"/>
<dbReference type="AlphaFoldDB" id="A0A1F6NUX1"/>
<evidence type="ECO:0008006" key="5">
    <source>
        <dbReference type="Google" id="ProtNLM"/>
    </source>
</evidence>
<dbReference type="EMBL" id="MFQP01000012">
    <property type="protein sequence ID" value="OGH87725.1"/>
    <property type="molecule type" value="Genomic_DNA"/>
</dbReference>
<evidence type="ECO:0000313" key="3">
    <source>
        <dbReference type="EMBL" id="OGH87725.1"/>
    </source>
</evidence>
<evidence type="ECO:0000259" key="1">
    <source>
        <dbReference type="Pfam" id="PF00534"/>
    </source>
</evidence>
<accession>A0A1F6NUX1</accession>
<feature type="domain" description="Glycosyltransferase subfamily 4-like N-terminal" evidence="2">
    <location>
        <begin position="16"/>
        <end position="177"/>
    </location>
</feature>
<name>A0A1F6NUX1_9BACT</name>
<comment type="caution">
    <text evidence="3">The sequence shown here is derived from an EMBL/GenBank/DDBJ whole genome shotgun (WGS) entry which is preliminary data.</text>
</comment>
<dbReference type="Pfam" id="PF00534">
    <property type="entry name" value="Glycos_transf_1"/>
    <property type="match status" value="1"/>
</dbReference>
<dbReference type="PANTHER" id="PTHR45947">
    <property type="entry name" value="SULFOQUINOVOSYL TRANSFERASE SQD2"/>
    <property type="match status" value="1"/>
</dbReference>
<reference evidence="3 4" key="1">
    <citation type="journal article" date="2016" name="Nat. Commun.">
        <title>Thousands of microbial genomes shed light on interconnected biogeochemical processes in an aquifer system.</title>
        <authorList>
            <person name="Anantharaman K."/>
            <person name="Brown C.T."/>
            <person name="Hug L.A."/>
            <person name="Sharon I."/>
            <person name="Castelle C.J."/>
            <person name="Probst A.J."/>
            <person name="Thomas B.C."/>
            <person name="Singh A."/>
            <person name="Wilkins M.J."/>
            <person name="Karaoz U."/>
            <person name="Brodie E.L."/>
            <person name="Williams K.H."/>
            <person name="Hubbard S.S."/>
            <person name="Banfield J.F."/>
        </authorList>
    </citation>
    <scope>NUCLEOTIDE SEQUENCE [LARGE SCALE GENOMIC DNA]</scope>
</reference>
<dbReference type="InterPro" id="IPR001296">
    <property type="entry name" value="Glyco_trans_1"/>
</dbReference>
<gene>
    <name evidence="3" type="ORF">A2206_01520</name>
</gene>
<feature type="domain" description="Glycosyl transferase family 1" evidence="1">
    <location>
        <begin position="189"/>
        <end position="350"/>
    </location>
</feature>
<sequence length="380" mass="43068">MKKRILIFSTAYFPLIGGAEVAVKEITGRINDFEFVMVSPRLRKDLPETEQIGNLTIHRIGRGNNFDKFRLFLQGPKYAKSLGEFGAIWSIMASYAGFTALRYKKENKQVPFLLTLQEGDTKAHIYSRAWFVWPYFKQIFKKADRIQAISKYLADWAREMGAKAPIDIVPNGVDVERFQDTCLPAGMARNKIQTDEKDIITVSRLVDKNGVEDLIKAMAFLSENVHLIILGDGELKGHLEEVSKNNNLDKRIHFVGNVAPKEVYNYLAKADVFCRPSLSEGLGNAFLEAMSVGLPVVATKVGGIPDFLVDGETGWFCEVKDPRSIAEKIKYILDEKNKEEVLRVMENAKKMVKEKYGWELVAQKMERIFNLLVFGGKSEK</sequence>
<dbReference type="InterPro" id="IPR028098">
    <property type="entry name" value="Glyco_trans_4-like_N"/>
</dbReference>
<organism evidence="3 4">
    <name type="scientific">Candidatus Magasanikbacteria bacterium RIFOXYA1_FULL_40_8</name>
    <dbReference type="NCBI Taxonomy" id="1798694"/>
    <lineage>
        <taxon>Bacteria</taxon>
        <taxon>Candidatus Magasanikiibacteriota</taxon>
    </lineage>
</organism>
<dbReference type="PANTHER" id="PTHR45947:SF3">
    <property type="entry name" value="SULFOQUINOVOSYL TRANSFERASE SQD2"/>
    <property type="match status" value="1"/>
</dbReference>